<feature type="region of interest" description="Disordered" evidence="6">
    <location>
        <begin position="237"/>
        <end position="522"/>
    </location>
</feature>
<keyword evidence="8" id="KW-1185">Reference proteome</keyword>
<keyword evidence="5" id="KW-0804">Transcription</keyword>
<feature type="compositionally biased region" description="Basic residues" evidence="6">
    <location>
        <begin position="417"/>
        <end position="437"/>
    </location>
</feature>
<feature type="compositionally biased region" description="Acidic residues" evidence="6">
    <location>
        <begin position="261"/>
        <end position="274"/>
    </location>
</feature>
<proteinExistence type="predicted"/>
<dbReference type="GO" id="GO:0006513">
    <property type="term" value="P:protein monoubiquitination"/>
    <property type="evidence" value="ECO:0007669"/>
    <property type="project" value="TreeGrafter"/>
</dbReference>
<feature type="region of interest" description="Disordered" evidence="6">
    <location>
        <begin position="95"/>
        <end position="120"/>
    </location>
</feature>
<feature type="region of interest" description="Disordered" evidence="6">
    <location>
        <begin position="543"/>
        <end position="646"/>
    </location>
</feature>
<organism evidence="7 8">
    <name type="scientific">Nesidiocoris tenuis</name>
    <dbReference type="NCBI Taxonomy" id="355587"/>
    <lineage>
        <taxon>Eukaryota</taxon>
        <taxon>Metazoa</taxon>
        <taxon>Ecdysozoa</taxon>
        <taxon>Arthropoda</taxon>
        <taxon>Hexapoda</taxon>
        <taxon>Insecta</taxon>
        <taxon>Pterygota</taxon>
        <taxon>Neoptera</taxon>
        <taxon>Paraneoptera</taxon>
        <taxon>Hemiptera</taxon>
        <taxon>Heteroptera</taxon>
        <taxon>Panheteroptera</taxon>
        <taxon>Cimicomorpha</taxon>
        <taxon>Miridae</taxon>
        <taxon>Dicyphina</taxon>
        <taxon>Nesidiocoris</taxon>
    </lineage>
</organism>
<feature type="compositionally biased region" description="Basic residues" evidence="6">
    <location>
        <begin position="284"/>
        <end position="303"/>
    </location>
</feature>
<feature type="compositionally biased region" description="Basic and acidic residues" evidence="6">
    <location>
        <begin position="458"/>
        <end position="476"/>
    </location>
</feature>
<keyword evidence="4" id="KW-0805">Transcription regulation</keyword>
<gene>
    <name evidence="7" type="ORF">NTEN_LOCUS19223</name>
</gene>
<name>A0A6H5HCC0_9HEMI</name>
<comment type="catalytic activity">
    <reaction evidence="1">
        <text>S-ubiquitinyl-[E2 ubiquitin-conjugating enzyme]-L-cysteine + [acceptor protein]-L-lysine = [E2 ubiquitin-conjugating enzyme]-L-cysteine + N(6)-ubiquitinyl-[acceptor protein]-L-lysine.</text>
        <dbReference type="EC" id="2.3.2.27"/>
    </reaction>
</comment>
<evidence type="ECO:0000313" key="7">
    <source>
        <dbReference type="EMBL" id="CAB0014816.1"/>
    </source>
</evidence>
<evidence type="ECO:0000313" key="8">
    <source>
        <dbReference type="Proteomes" id="UP000479000"/>
    </source>
</evidence>
<evidence type="ECO:0000256" key="4">
    <source>
        <dbReference type="ARBA" id="ARBA00023015"/>
    </source>
</evidence>
<evidence type="ECO:0000256" key="1">
    <source>
        <dbReference type="ARBA" id="ARBA00000900"/>
    </source>
</evidence>
<protein>
    <recommendedName>
        <fullName evidence="2">RING-type E3 ubiquitin transferase</fullName>
        <ecNumber evidence="2">2.3.2.27</ecNumber>
    </recommendedName>
</protein>
<feature type="compositionally biased region" description="Basic residues" evidence="6">
    <location>
        <begin position="343"/>
        <end position="352"/>
    </location>
</feature>
<evidence type="ECO:0000256" key="5">
    <source>
        <dbReference type="ARBA" id="ARBA00023163"/>
    </source>
</evidence>
<dbReference type="OrthoDB" id="365379at2759"/>
<feature type="compositionally biased region" description="Low complexity" evidence="6">
    <location>
        <begin position="619"/>
        <end position="630"/>
    </location>
</feature>
<keyword evidence="3" id="KW-0808">Transferase</keyword>
<feature type="compositionally biased region" description="Basic and acidic residues" evidence="6">
    <location>
        <begin position="363"/>
        <end position="377"/>
    </location>
</feature>
<reference evidence="7 8" key="1">
    <citation type="submission" date="2020-02" db="EMBL/GenBank/DDBJ databases">
        <authorList>
            <person name="Ferguson B K."/>
        </authorList>
    </citation>
    <scope>NUCLEOTIDE SEQUENCE [LARGE SCALE GENOMIC DNA]</scope>
</reference>
<accession>A0A6H5HCC0</accession>
<dbReference type="EC" id="2.3.2.27" evidence="2"/>
<feature type="compositionally biased region" description="Basic and acidic residues" evidence="6">
    <location>
        <begin position="317"/>
        <end position="330"/>
    </location>
</feature>
<sequence>MCPQVKPECPLCKQRFTIIFHSIKSMIDFQEYRLDQALLEPRLDPPRIFLALQQGSRPAFGYRTTMGFHGFTTAVPRVSSRSRMMAAHGLLPPGARVSSGGFPPSSVPNSTGRVNSSSNRSTLEFRRNVYRHNLWVRPPADQDRVRESSPEFYRPVDILIPLQEFGRPFLMGNQGSYPALHGSAATMELNDHIRSVAHGLFADLRHTARQIAMTRNRRSGTPLSSFVDSLSTNLRRSSISPPLPLLRPERPAPEVITLSSDDGDLVDDASDDSDVQIIGSLPPHHLRPPLRKTRPKKRLRNYKSSKYVDDGSDSGSEEDKAEIRDGKDEGSGESAEDSTWRTSNRKSGRSRKNSSSSSKTSRKKDAQSSVSRRETSSKTRKAVNSRKDPVDGVSSDDDVCSQCGNAKNRQSVTESKARRKRRNTCGCRQAKKKRRRSTLSSGDLTSESARAASSSVVEKPKALSKKDIILNKRRSELSAIMNSADDQEASHKRRPAFDVDVQVDDSRSSLKSETDDDKSNDTILSMGQECTTLAAVSNASSALSGASFSSSPHRTPYEIPGDMSPPNLRRFDDTTPASGAFAPYYPRSSSSASTSTSSSSLSPSVRGGPPRLKSIVVRPTPTYWSPTSPTQRPSTCTDDSNDNFDF</sequence>
<evidence type="ECO:0000256" key="3">
    <source>
        <dbReference type="ARBA" id="ARBA00022679"/>
    </source>
</evidence>
<feature type="compositionally biased region" description="Low complexity" evidence="6">
    <location>
        <begin position="446"/>
        <end position="457"/>
    </location>
</feature>
<dbReference type="GO" id="GO:0000209">
    <property type="term" value="P:protein polyubiquitination"/>
    <property type="evidence" value="ECO:0007669"/>
    <property type="project" value="TreeGrafter"/>
</dbReference>
<dbReference type="PANTHER" id="PTHR46077:SF1">
    <property type="entry name" value="TOP1 BINDING ARGININE_SERINE RICH PROTEIN, E3 UBIQUITIN LIGASE"/>
    <property type="match status" value="1"/>
</dbReference>
<evidence type="ECO:0000256" key="2">
    <source>
        <dbReference type="ARBA" id="ARBA00012483"/>
    </source>
</evidence>
<dbReference type="PANTHER" id="PTHR46077">
    <property type="entry name" value="E3 UBIQUITIN-PROTEIN LIGASE TOPORS"/>
    <property type="match status" value="1"/>
</dbReference>
<dbReference type="Proteomes" id="UP000479000">
    <property type="component" value="Unassembled WGS sequence"/>
</dbReference>
<feature type="compositionally biased region" description="Polar residues" evidence="6">
    <location>
        <begin position="111"/>
        <end position="120"/>
    </location>
</feature>
<dbReference type="EMBL" id="CADCXU010028217">
    <property type="protein sequence ID" value="CAB0014816.1"/>
    <property type="molecule type" value="Genomic_DNA"/>
</dbReference>
<evidence type="ECO:0000256" key="6">
    <source>
        <dbReference type="SAM" id="MobiDB-lite"/>
    </source>
</evidence>
<dbReference type="AlphaFoldDB" id="A0A6H5HCC0"/>
<dbReference type="GO" id="GO:0061630">
    <property type="term" value="F:ubiquitin protein ligase activity"/>
    <property type="evidence" value="ECO:0007669"/>
    <property type="project" value="UniProtKB-EC"/>
</dbReference>
<feature type="compositionally biased region" description="Low complexity" evidence="6">
    <location>
        <begin position="97"/>
        <end position="110"/>
    </location>
</feature>
<feature type="compositionally biased region" description="Low complexity" evidence="6">
    <location>
        <begin position="588"/>
        <end position="604"/>
    </location>
</feature>
<feature type="compositionally biased region" description="Polar residues" evidence="6">
    <location>
        <begin position="402"/>
        <end position="414"/>
    </location>
</feature>
<feature type="compositionally biased region" description="Basic and acidic residues" evidence="6">
    <location>
        <begin position="504"/>
        <end position="520"/>
    </location>
</feature>